<proteinExistence type="predicted"/>
<comment type="caution">
    <text evidence="4">The sequence shown here is derived from an EMBL/GenBank/DDBJ whole genome shotgun (WGS) entry which is preliminary data.</text>
</comment>
<evidence type="ECO:0000256" key="1">
    <source>
        <dbReference type="ARBA" id="ARBA00022723"/>
    </source>
</evidence>
<dbReference type="InterPro" id="IPR039356">
    <property type="entry name" value="YfbR/HDDC2"/>
</dbReference>
<dbReference type="GO" id="GO:0046872">
    <property type="term" value="F:metal ion binding"/>
    <property type="evidence" value="ECO:0007669"/>
    <property type="project" value="UniProtKB-KW"/>
</dbReference>
<dbReference type="Pfam" id="PF13023">
    <property type="entry name" value="HD_3"/>
    <property type="match status" value="1"/>
</dbReference>
<keyword evidence="2 4" id="KW-0378">Hydrolase</keyword>
<dbReference type="Proteomes" id="UP000053372">
    <property type="component" value="Unassembled WGS sequence"/>
</dbReference>
<keyword evidence="5" id="KW-1185">Reference proteome</keyword>
<dbReference type="OrthoDB" id="9796032at2"/>
<evidence type="ECO:0000256" key="2">
    <source>
        <dbReference type="ARBA" id="ARBA00022801"/>
    </source>
</evidence>
<dbReference type="Gene3D" id="1.10.3210.10">
    <property type="entry name" value="Hypothetical protein af1432"/>
    <property type="match status" value="1"/>
</dbReference>
<organism evidence="4 5">
    <name type="scientific">Mastigocoleus testarum BC008</name>
    <dbReference type="NCBI Taxonomy" id="371196"/>
    <lineage>
        <taxon>Bacteria</taxon>
        <taxon>Bacillati</taxon>
        <taxon>Cyanobacteriota</taxon>
        <taxon>Cyanophyceae</taxon>
        <taxon>Nostocales</taxon>
        <taxon>Hapalosiphonaceae</taxon>
        <taxon>Mastigocoleus</taxon>
    </lineage>
</organism>
<dbReference type="SUPFAM" id="SSF109604">
    <property type="entry name" value="HD-domain/PDEase-like"/>
    <property type="match status" value="1"/>
</dbReference>
<name>A0A0V7ZEY9_9CYAN</name>
<feature type="domain" description="HD" evidence="3">
    <location>
        <begin position="16"/>
        <end position="178"/>
    </location>
</feature>
<dbReference type="GO" id="GO:0005737">
    <property type="term" value="C:cytoplasm"/>
    <property type="evidence" value="ECO:0007669"/>
    <property type="project" value="TreeGrafter"/>
</dbReference>
<dbReference type="AlphaFoldDB" id="A0A0V7ZEY9"/>
<dbReference type="PANTHER" id="PTHR11845">
    <property type="entry name" value="5'-DEOXYNUCLEOTIDASE HDDC2"/>
    <property type="match status" value="1"/>
</dbReference>
<sequence>MNNYRLNQQIQFIVEIDKLKTVLRQTMLTDGSRRENSGEHSWHLAMMTMILAEYAPSEVDLFHAMKMVLIHDLVEIDAGDTFCFDIQNNKSKAQREAAAAKRLFGILPENQGKELHLLWEEFEARETPSAKFAAALDRIQPMLNNKATKGGTWQLYNITHEQVMKRMAPVEEGAPQLWNLVQETIEECIAAGYLQPPKSTTTTQG</sequence>
<dbReference type="InterPro" id="IPR006674">
    <property type="entry name" value="HD_domain"/>
</dbReference>
<evidence type="ECO:0000259" key="3">
    <source>
        <dbReference type="Pfam" id="PF13023"/>
    </source>
</evidence>
<accession>A0A0V7ZEY9</accession>
<reference evidence="4 5" key="1">
    <citation type="journal article" date="2015" name="Genome Announc.">
        <title>Draft Genome of the Euendolithic (true boring) Cyanobacterium Mastigocoleus testarum strain BC008.</title>
        <authorList>
            <person name="Guida B.S."/>
            <person name="Garcia-Pichel F."/>
        </authorList>
    </citation>
    <scope>NUCLEOTIDE SEQUENCE [LARGE SCALE GENOMIC DNA]</scope>
    <source>
        <strain evidence="4 5">BC008</strain>
    </source>
</reference>
<keyword evidence="1" id="KW-0479">Metal-binding</keyword>
<dbReference type="GO" id="GO:0002953">
    <property type="term" value="F:5'-deoxynucleotidase activity"/>
    <property type="evidence" value="ECO:0007669"/>
    <property type="project" value="InterPro"/>
</dbReference>
<dbReference type="RefSeq" id="WP_027841720.1">
    <property type="nucleotide sequence ID" value="NZ_LMTZ01000146.1"/>
</dbReference>
<dbReference type="PANTHER" id="PTHR11845:SF13">
    <property type="entry name" value="5'-DEOXYNUCLEOTIDASE HDDC2"/>
    <property type="match status" value="1"/>
</dbReference>
<dbReference type="EMBL" id="LMTZ01000146">
    <property type="protein sequence ID" value="KST63007.1"/>
    <property type="molecule type" value="Genomic_DNA"/>
</dbReference>
<gene>
    <name evidence="4" type="ORF">BC008_11890</name>
</gene>
<evidence type="ECO:0000313" key="5">
    <source>
        <dbReference type="Proteomes" id="UP000053372"/>
    </source>
</evidence>
<protein>
    <submittedName>
        <fullName evidence="4">Phosphohydrolase</fullName>
    </submittedName>
</protein>
<evidence type="ECO:0000313" key="4">
    <source>
        <dbReference type="EMBL" id="KST63007.1"/>
    </source>
</evidence>